<feature type="transmembrane region" description="Helical" evidence="7">
    <location>
        <begin position="175"/>
        <end position="201"/>
    </location>
</feature>
<dbReference type="InterPro" id="IPR031312">
    <property type="entry name" value="Na/sul_symport_CS"/>
</dbReference>
<dbReference type="GO" id="GO:0008324">
    <property type="term" value="F:monoatomic cation transmembrane transporter activity"/>
    <property type="evidence" value="ECO:0007669"/>
    <property type="project" value="InterPro"/>
</dbReference>
<organism evidence="9 10">
    <name type="scientific">Anaerobacillus alkalilacustris</name>
    <dbReference type="NCBI Taxonomy" id="393763"/>
    <lineage>
        <taxon>Bacteria</taxon>
        <taxon>Bacillati</taxon>
        <taxon>Bacillota</taxon>
        <taxon>Bacilli</taxon>
        <taxon>Bacillales</taxon>
        <taxon>Bacillaceae</taxon>
        <taxon>Anaerobacillus</taxon>
    </lineage>
</organism>
<dbReference type="AlphaFoldDB" id="A0A1S2LTS4"/>
<dbReference type="PANTHER" id="PTHR43652:SF1">
    <property type="entry name" value="RESPONSE REGULATOR"/>
    <property type="match status" value="1"/>
</dbReference>
<keyword evidence="6 7" id="KW-0472">Membrane</keyword>
<gene>
    <name evidence="9" type="ORF">BKP37_07230</name>
</gene>
<feature type="transmembrane region" description="Helical" evidence="7">
    <location>
        <begin position="595"/>
        <end position="615"/>
    </location>
</feature>
<feature type="transmembrane region" description="Helical" evidence="7">
    <location>
        <begin position="502"/>
        <end position="522"/>
    </location>
</feature>
<feature type="domain" description="RCK C-terminal" evidence="8">
    <location>
        <begin position="219"/>
        <end position="312"/>
    </location>
</feature>
<evidence type="ECO:0000313" key="9">
    <source>
        <dbReference type="EMBL" id="OIJ14765.1"/>
    </source>
</evidence>
<dbReference type="Pfam" id="PF03600">
    <property type="entry name" value="CitMHS"/>
    <property type="match status" value="1"/>
</dbReference>
<keyword evidence="3 7" id="KW-0812">Transmembrane</keyword>
<feature type="transmembrane region" description="Helical" evidence="7">
    <location>
        <begin position="28"/>
        <end position="49"/>
    </location>
</feature>
<evidence type="ECO:0000256" key="7">
    <source>
        <dbReference type="SAM" id="Phobius"/>
    </source>
</evidence>
<feature type="transmembrane region" description="Helical" evidence="7">
    <location>
        <begin position="472"/>
        <end position="490"/>
    </location>
</feature>
<sequence>MEFELVLTFVILCVTTFFFMIGKFRADLIAMCSLLSLLLTGIITTSEALAGFSNSVVVMIAGLFIVGGGIFRTGLAQMIGNKLLTFAGKSEAKLLLILMILVAGLSAFMSNTGTVAVLMPVVISIAIGMKKSPSLFLMPLAFASSLGGVLTLIGTPPNLIVSQTLADNGYERLSFFDFTPVGIVALATGILFLMTVGKRLLPKGDPRKKLRDKQDVSPTELANNFHISDQLYRVRVHPLSPIINKPLSKLELPKLYQVSIIKIERGSLEFKKILPRTKHFSATSNTVIKENDILYLQGEVDAIDQFKSDYRLMFLKESKAAPTDLVSREFGVAEILLTPESSFIDKTITELKFREKYNLNILGINRKGKYQLDAWLTETLKFGDALLVQGRWSDLELLAKETRDVVVLGQTKEQASMAAANGKAPVAAAIMMGMLLMMTLEVVPAVTAVLISAVLMIITGCLRNVDDAYGRINWESVFLIAAMLPMATALEKTGGVLYLSDIITGFLGVYGPLALVAGFYFITMLFSQFISNTATAVLFAPIAITTAINYGVSPYPFLIAVSVAASMAFATPVASPTNALVMTAGGYKFSDFVKVGVPLQIVIWLVMMFTIPYFFPF</sequence>
<dbReference type="PANTHER" id="PTHR43652">
    <property type="entry name" value="BASIC AMINO ACID ANTIPORTER YFCC-RELATED"/>
    <property type="match status" value="1"/>
</dbReference>
<dbReference type="SUPFAM" id="SSF116726">
    <property type="entry name" value="TrkA C-terminal domain-like"/>
    <property type="match status" value="2"/>
</dbReference>
<evidence type="ECO:0000259" key="8">
    <source>
        <dbReference type="PROSITE" id="PS51202"/>
    </source>
</evidence>
<dbReference type="InterPro" id="IPR006037">
    <property type="entry name" value="RCK_C"/>
</dbReference>
<feature type="transmembrane region" description="Helical" evidence="7">
    <location>
        <begin position="135"/>
        <end position="155"/>
    </location>
</feature>
<feature type="transmembrane region" description="Helical" evidence="7">
    <location>
        <begin position="446"/>
        <end position="465"/>
    </location>
</feature>
<keyword evidence="5 7" id="KW-1133">Transmembrane helix</keyword>
<dbReference type="InterPro" id="IPR004680">
    <property type="entry name" value="Cit_transptr-like_dom"/>
</dbReference>
<feature type="domain" description="RCK C-terminal" evidence="8">
    <location>
        <begin position="320"/>
        <end position="404"/>
    </location>
</feature>
<dbReference type="EMBL" id="MLQR01000016">
    <property type="protein sequence ID" value="OIJ14765.1"/>
    <property type="molecule type" value="Genomic_DNA"/>
</dbReference>
<keyword evidence="4" id="KW-0677">Repeat</keyword>
<evidence type="ECO:0000256" key="6">
    <source>
        <dbReference type="ARBA" id="ARBA00023136"/>
    </source>
</evidence>
<dbReference type="GO" id="GO:0005886">
    <property type="term" value="C:plasma membrane"/>
    <property type="evidence" value="ECO:0007669"/>
    <property type="project" value="TreeGrafter"/>
</dbReference>
<feature type="transmembrane region" description="Helical" evidence="7">
    <location>
        <begin position="95"/>
        <end position="123"/>
    </location>
</feature>
<feature type="transmembrane region" description="Helical" evidence="7">
    <location>
        <begin position="554"/>
        <end position="574"/>
    </location>
</feature>
<dbReference type="OrthoDB" id="9765532at2"/>
<evidence type="ECO:0000313" key="10">
    <source>
        <dbReference type="Proteomes" id="UP000179524"/>
    </source>
</evidence>
<keyword evidence="10" id="KW-1185">Reference proteome</keyword>
<accession>A0A1S2LTS4</accession>
<feature type="transmembrane region" description="Helical" evidence="7">
    <location>
        <begin position="56"/>
        <end position="75"/>
    </location>
</feature>
<evidence type="ECO:0000256" key="2">
    <source>
        <dbReference type="ARBA" id="ARBA00022448"/>
    </source>
</evidence>
<dbReference type="Pfam" id="PF02080">
    <property type="entry name" value="TrkA_C"/>
    <property type="match status" value="2"/>
</dbReference>
<dbReference type="PROSITE" id="PS01271">
    <property type="entry name" value="NA_SULFATE"/>
    <property type="match status" value="1"/>
</dbReference>
<comment type="caution">
    <text evidence="9">The sequence shown here is derived from an EMBL/GenBank/DDBJ whole genome shotgun (WGS) entry which is preliminary data.</text>
</comment>
<protein>
    <submittedName>
        <fullName evidence="9">SLC13 family permease</fullName>
    </submittedName>
</protein>
<reference evidence="9 10" key="1">
    <citation type="submission" date="2016-10" db="EMBL/GenBank/DDBJ databases">
        <title>Draft genome sequences of four alkaliphilic bacteria belonging to the Anaerobacillus genus.</title>
        <authorList>
            <person name="Bassil N.M."/>
            <person name="Lloyd J.R."/>
        </authorList>
    </citation>
    <scope>NUCLEOTIDE SEQUENCE [LARGE SCALE GENOMIC DNA]</scope>
    <source>
        <strain evidence="9 10">DSM 18345</strain>
    </source>
</reference>
<keyword evidence="2" id="KW-0813">Transport</keyword>
<feature type="transmembrane region" description="Helical" evidence="7">
    <location>
        <begin position="5"/>
        <end position="22"/>
    </location>
</feature>
<name>A0A1S2LTS4_9BACI</name>
<dbReference type="InterPro" id="IPR036721">
    <property type="entry name" value="RCK_C_sf"/>
</dbReference>
<evidence type="ECO:0000256" key="3">
    <source>
        <dbReference type="ARBA" id="ARBA00022692"/>
    </source>
</evidence>
<proteinExistence type="predicted"/>
<dbReference type="PROSITE" id="PS51202">
    <property type="entry name" value="RCK_C"/>
    <property type="match status" value="2"/>
</dbReference>
<dbReference type="InterPro" id="IPR051679">
    <property type="entry name" value="DASS-Related_Transporters"/>
</dbReference>
<comment type="subcellular location">
    <subcellularLocation>
        <location evidence="1">Membrane</location>
        <topology evidence="1">Multi-pass membrane protein</topology>
    </subcellularLocation>
</comment>
<dbReference type="GO" id="GO:0006813">
    <property type="term" value="P:potassium ion transport"/>
    <property type="evidence" value="ECO:0007669"/>
    <property type="project" value="InterPro"/>
</dbReference>
<dbReference type="Proteomes" id="UP000179524">
    <property type="component" value="Unassembled WGS sequence"/>
</dbReference>
<dbReference type="Gene3D" id="3.30.70.1450">
    <property type="entry name" value="Regulator of K+ conductance, C-terminal domain"/>
    <property type="match status" value="2"/>
</dbReference>
<feature type="transmembrane region" description="Helical" evidence="7">
    <location>
        <begin position="529"/>
        <end position="548"/>
    </location>
</feature>
<evidence type="ECO:0000256" key="4">
    <source>
        <dbReference type="ARBA" id="ARBA00022737"/>
    </source>
</evidence>
<dbReference type="RefSeq" id="WP_071308932.1">
    <property type="nucleotide sequence ID" value="NZ_MLQR01000016.1"/>
</dbReference>
<evidence type="ECO:0000256" key="1">
    <source>
        <dbReference type="ARBA" id="ARBA00004141"/>
    </source>
</evidence>
<evidence type="ECO:0000256" key="5">
    <source>
        <dbReference type="ARBA" id="ARBA00022989"/>
    </source>
</evidence>